<dbReference type="EMBL" id="CP118166">
    <property type="protein sequence ID" value="WDI32975.1"/>
    <property type="molecule type" value="Genomic_DNA"/>
</dbReference>
<dbReference type="InterPro" id="IPR000014">
    <property type="entry name" value="PAS"/>
</dbReference>
<accession>A0AAE9ZFN7</accession>
<dbReference type="PROSITE" id="PS50112">
    <property type="entry name" value="PAS"/>
    <property type="match status" value="1"/>
</dbReference>
<evidence type="ECO:0000256" key="2">
    <source>
        <dbReference type="ARBA" id="ARBA00022643"/>
    </source>
</evidence>
<evidence type="ECO:0000256" key="3">
    <source>
        <dbReference type="ARBA" id="ARBA00022991"/>
    </source>
</evidence>
<evidence type="ECO:0000313" key="6">
    <source>
        <dbReference type="Proteomes" id="UP001214043"/>
    </source>
</evidence>
<protein>
    <submittedName>
        <fullName evidence="5">PAS domain-containing protein</fullName>
    </submittedName>
</protein>
<dbReference type="PANTHER" id="PTHR47429:SF2">
    <property type="entry name" value="PROTEIN TWIN LOV 1"/>
    <property type="match status" value="1"/>
</dbReference>
<dbReference type="SUPFAM" id="SSF55785">
    <property type="entry name" value="PYP-like sensor domain (PAS domain)"/>
    <property type="match status" value="1"/>
</dbReference>
<proteinExistence type="predicted"/>
<dbReference type="PANTHER" id="PTHR47429">
    <property type="entry name" value="PROTEIN TWIN LOV 1"/>
    <property type="match status" value="1"/>
</dbReference>
<dbReference type="AlphaFoldDB" id="A0AAE9ZFN7"/>
<dbReference type="Gene3D" id="3.30.450.20">
    <property type="entry name" value="PAS domain"/>
    <property type="match status" value="1"/>
</dbReference>
<gene>
    <name evidence="5" type="ORF">PUV54_07160</name>
</gene>
<dbReference type="Proteomes" id="UP001214043">
    <property type="component" value="Chromosome"/>
</dbReference>
<organism evidence="5 6">
    <name type="scientific">Hyphococcus flavus</name>
    <dbReference type="NCBI Taxonomy" id="1866326"/>
    <lineage>
        <taxon>Bacteria</taxon>
        <taxon>Pseudomonadati</taxon>
        <taxon>Pseudomonadota</taxon>
        <taxon>Alphaproteobacteria</taxon>
        <taxon>Parvularculales</taxon>
        <taxon>Parvularculaceae</taxon>
        <taxon>Hyphococcus</taxon>
    </lineage>
</organism>
<dbReference type="RefSeq" id="WP_274494931.1">
    <property type="nucleotide sequence ID" value="NZ_CP118166.1"/>
</dbReference>
<feature type="domain" description="PAS" evidence="4">
    <location>
        <begin position="89"/>
        <end position="114"/>
    </location>
</feature>
<keyword evidence="2" id="KW-0288">FMN</keyword>
<evidence type="ECO:0000256" key="1">
    <source>
        <dbReference type="ARBA" id="ARBA00022630"/>
    </source>
</evidence>
<evidence type="ECO:0000259" key="4">
    <source>
        <dbReference type="PROSITE" id="PS50112"/>
    </source>
</evidence>
<dbReference type="CDD" id="cd00130">
    <property type="entry name" value="PAS"/>
    <property type="match status" value="1"/>
</dbReference>
<dbReference type="InterPro" id="IPR035965">
    <property type="entry name" value="PAS-like_dom_sf"/>
</dbReference>
<evidence type="ECO:0000313" key="5">
    <source>
        <dbReference type="EMBL" id="WDI32975.1"/>
    </source>
</evidence>
<name>A0AAE9ZFN7_9PROT</name>
<dbReference type="Pfam" id="PF13426">
    <property type="entry name" value="PAS_9"/>
    <property type="match status" value="1"/>
</dbReference>
<reference evidence="5" key="1">
    <citation type="submission" date="2023-02" db="EMBL/GenBank/DDBJ databases">
        <title>Genome sequence of Hyphococcus flavus.</title>
        <authorList>
            <person name="Rong J.-C."/>
            <person name="Zhao Q."/>
            <person name="Yi M."/>
            <person name="Wu J.-Y."/>
        </authorList>
    </citation>
    <scope>NUCLEOTIDE SEQUENCE</scope>
    <source>
        <strain evidence="5">MCCC 1K03223</strain>
    </source>
</reference>
<keyword evidence="1" id="KW-0285">Flavoprotein</keyword>
<keyword evidence="3" id="KW-0157">Chromophore</keyword>
<keyword evidence="6" id="KW-1185">Reference proteome</keyword>
<sequence length="183" mass="20789">MTPAKTRESKLNVIVNDEEMEAIDDWRFKHRLPSRAAAIRELIGRGMSVDSPEVDTSIVQSTKNIGVLASALTRATNECFVITNPHMYDNPILYASPGFYKTTGYTEKEVIGRNCRFLQGAETDRSTVSDIRNNLNDERIVDTQILNYHKDGTPIRFQLHIEPVVNPDTAELLFFIGRQFKID</sequence>
<dbReference type="KEGG" id="hfl:PUV54_07160"/>
<dbReference type="NCBIfam" id="TIGR00229">
    <property type="entry name" value="sensory_box"/>
    <property type="match status" value="1"/>
</dbReference>